<organism evidence="1">
    <name type="scientific">marine sediment metagenome</name>
    <dbReference type="NCBI Taxonomy" id="412755"/>
    <lineage>
        <taxon>unclassified sequences</taxon>
        <taxon>metagenomes</taxon>
        <taxon>ecological metagenomes</taxon>
    </lineage>
</organism>
<dbReference type="PANTHER" id="PTHR42866">
    <property type="entry name" value="3-DEOXY-MANNO-OCTULOSONATE CYTIDYLYLTRANSFERASE"/>
    <property type="match status" value="1"/>
</dbReference>
<dbReference type="SUPFAM" id="SSF53448">
    <property type="entry name" value="Nucleotide-diphospho-sugar transferases"/>
    <property type="match status" value="1"/>
</dbReference>
<dbReference type="PANTHER" id="PTHR42866:SF1">
    <property type="entry name" value="SPORE COAT POLYSACCHARIDE BIOSYNTHESIS PROTEIN SPSF"/>
    <property type="match status" value="1"/>
</dbReference>
<dbReference type="EMBL" id="LAZR01010440">
    <property type="protein sequence ID" value="KKM66938.1"/>
    <property type="molecule type" value="Genomic_DNA"/>
</dbReference>
<reference evidence="1" key="1">
    <citation type="journal article" date="2015" name="Nature">
        <title>Complex archaea that bridge the gap between prokaryotes and eukaryotes.</title>
        <authorList>
            <person name="Spang A."/>
            <person name="Saw J.H."/>
            <person name="Jorgensen S.L."/>
            <person name="Zaremba-Niedzwiedzka K."/>
            <person name="Martijn J."/>
            <person name="Lind A.E."/>
            <person name="van Eijk R."/>
            <person name="Schleper C."/>
            <person name="Guy L."/>
            <person name="Ettema T.J."/>
        </authorList>
    </citation>
    <scope>NUCLEOTIDE SEQUENCE</scope>
</reference>
<dbReference type="GO" id="GO:0005829">
    <property type="term" value="C:cytosol"/>
    <property type="evidence" value="ECO:0007669"/>
    <property type="project" value="TreeGrafter"/>
</dbReference>
<evidence type="ECO:0000313" key="1">
    <source>
        <dbReference type="EMBL" id="KKM66938.1"/>
    </source>
</evidence>
<dbReference type="InterPro" id="IPR003329">
    <property type="entry name" value="Cytidylyl_trans"/>
</dbReference>
<name>A0A0F9JBM0_9ZZZZ</name>
<evidence type="ECO:0008006" key="2">
    <source>
        <dbReference type="Google" id="ProtNLM"/>
    </source>
</evidence>
<dbReference type="Gene3D" id="3.90.550.10">
    <property type="entry name" value="Spore Coat Polysaccharide Biosynthesis Protein SpsA, Chain A"/>
    <property type="match status" value="1"/>
</dbReference>
<dbReference type="AlphaFoldDB" id="A0A0F9JBM0"/>
<comment type="caution">
    <text evidence="1">The sequence shown here is derived from an EMBL/GenBank/DDBJ whole genome shotgun (WGS) entry which is preliminary data.</text>
</comment>
<accession>A0A0F9JBM0</accession>
<gene>
    <name evidence="1" type="ORF">LCGC14_1476180</name>
</gene>
<protein>
    <recommendedName>
        <fullName evidence="2">Acylneuraminate cytidylyltransferase</fullName>
    </recommendedName>
</protein>
<proteinExistence type="predicted"/>
<sequence length="253" mass="29706">MKIGAFITVRLGSKRLPNKALLEIKKKPTIVHLIDRIKYAKNLDKIVLCTTTNPEDKKLIKVAEENNISYFAGDEKDVIKRHLDAAIYHEIDFVINIDGDDLFCDPEYVDKIAKVAKEKGHLFDIIETKGLPFGVNSFGYKIECLRKIFESKKQDDTDTGWGEFFRENTHLKKKEIPADENHVIDARMSLDYEEDFQFFKKVIGKLYKEDQYFSLEEIFNFLKKNPEIIVNKEVIEKYWKDYEKKKILKNRDG</sequence>
<dbReference type="InterPro" id="IPR029044">
    <property type="entry name" value="Nucleotide-diphossugar_trans"/>
</dbReference>
<dbReference type="Pfam" id="PF02348">
    <property type="entry name" value="CTP_transf_3"/>
    <property type="match status" value="1"/>
</dbReference>